<reference evidence="8" key="1">
    <citation type="journal article" date="2019" name="Int. J. Syst. Evol. Microbiol.">
        <title>The Global Catalogue of Microorganisms (GCM) 10K type strain sequencing project: providing services to taxonomists for standard genome sequencing and annotation.</title>
        <authorList>
            <consortium name="The Broad Institute Genomics Platform"/>
            <consortium name="The Broad Institute Genome Sequencing Center for Infectious Disease"/>
            <person name="Wu L."/>
            <person name="Ma J."/>
        </authorList>
    </citation>
    <scope>NUCLEOTIDE SEQUENCE [LARGE SCALE GENOMIC DNA]</scope>
    <source>
        <strain evidence="8">JCM 17441</strain>
    </source>
</reference>
<dbReference type="Gene3D" id="1.10.10.10">
    <property type="entry name" value="Winged helix-like DNA-binding domain superfamily/Winged helix DNA-binding domain"/>
    <property type="match status" value="1"/>
</dbReference>
<dbReference type="InterPro" id="IPR016032">
    <property type="entry name" value="Sig_transdc_resp-reg_C-effctor"/>
</dbReference>
<dbReference type="InterPro" id="IPR036388">
    <property type="entry name" value="WH-like_DNA-bd_sf"/>
</dbReference>
<evidence type="ECO:0000313" key="7">
    <source>
        <dbReference type="EMBL" id="GAA4261263.1"/>
    </source>
</evidence>
<dbReference type="CDD" id="cd15831">
    <property type="entry name" value="BTAD"/>
    <property type="match status" value="1"/>
</dbReference>
<dbReference type="InterPro" id="IPR051677">
    <property type="entry name" value="AfsR-DnrI-RedD_regulator"/>
</dbReference>
<evidence type="ECO:0000259" key="6">
    <source>
        <dbReference type="SMART" id="SM01043"/>
    </source>
</evidence>
<gene>
    <name evidence="7" type="ORF">GCM10022255_093200</name>
</gene>
<evidence type="ECO:0000256" key="3">
    <source>
        <dbReference type="ARBA" id="ARBA00023125"/>
    </source>
</evidence>
<evidence type="ECO:0000259" key="5">
    <source>
        <dbReference type="SMART" id="SM00862"/>
    </source>
</evidence>
<organism evidence="7 8">
    <name type="scientific">Dactylosporangium darangshiense</name>
    <dbReference type="NCBI Taxonomy" id="579108"/>
    <lineage>
        <taxon>Bacteria</taxon>
        <taxon>Bacillati</taxon>
        <taxon>Actinomycetota</taxon>
        <taxon>Actinomycetes</taxon>
        <taxon>Micromonosporales</taxon>
        <taxon>Micromonosporaceae</taxon>
        <taxon>Dactylosporangium</taxon>
    </lineage>
</organism>
<dbReference type="InterPro" id="IPR011990">
    <property type="entry name" value="TPR-like_helical_dom_sf"/>
</dbReference>
<keyword evidence="4" id="KW-0804">Transcription</keyword>
<dbReference type="EMBL" id="BAABAT010000045">
    <property type="protein sequence ID" value="GAA4261263.1"/>
    <property type="molecule type" value="Genomic_DNA"/>
</dbReference>
<dbReference type="Proteomes" id="UP001500620">
    <property type="component" value="Unassembled WGS sequence"/>
</dbReference>
<dbReference type="InterPro" id="IPR001867">
    <property type="entry name" value="OmpR/PhoB-type_DNA-bd"/>
</dbReference>
<evidence type="ECO:0000256" key="4">
    <source>
        <dbReference type="ARBA" id="ARBA00023163"/>
    </source>
</evidence>
<dbReference type="Pfam" id="PF03704">
    <property type="entry name" value="BTAD"/>
    <property type="match status" value="1"/>
</dbReference>
<dbReference type="InterPro" id="IPR005158">
    <property type="entry name" value="BTAD"/>
</dbReference>
<evidence type="ECO:0000256" key="2">
    <source>
        <dbReference type="ARBA" id="ARBA00023015"/>
    </source>
</evidence>
<accession>A0ABP8DPN8</accession>
<dbReference type="PANTHER" id="PTHR35807">
    <property type="entry name" value="TRANSCRIPTIONAL REGULATOR REDD-RELATED"/>
    <property type="match status" value="1"/>
</dbReference>
<dbReference type="SMART" id="SM00862">
    <property type="entry name" value="Trans_reg_C"/>
    <property type="match status" value="1"/>
</dbReference>
<dbReference type="Pfam" id="PF00486">
    <property type="entry name" value="Trans_reg_C"/>
    <property type="match status" value="1"/>
</dbReference>
<dbReference type="SUPFAM" id="SSF46894">
    <property type="entry name" value="C-terminal effector domain of the bipartite response regulators"/>
    <property type="match status" value="1"/>
</dbReference>
<dbReference type="Gene3D" id="1.25.40.10">
    <property type="entry name" value="Tetratricopeptide repeat domain"/>
    <property type="match status" value="1"/>
</dbReference>
<feature type="domain" description="Bacterial transcriptional activator" evidence="6">
    <location>
        <begin position="104"/>
        <end position="248"/>
    </location>
</feature>
<name>A0ABP8DPN8_9ACTN</name>
<comment type="caution">
    <text evidence="7">The sequence shown here is derived from an EMBL/GenBank/DDBJ whole genome shotgun (WGS) entry which is preliminary data.</text>
</comment>
<dbReference type="SUPFAM" id="SSF48452">
    <property type="entry name" value="TPR-like"/>
    <property type="match status" value="1"/>
</dbReference>
<feature type="domain" description="OmpR/PhoB-type" evidence="5">
    <location>
        <begin position="22"/>
        <end position="97"/>
    </location>
</feature>
<dbReference type="PANTHER" id="PTHR35807:SF1">
    <property type="entry name" value="TRANSCRIPTIONAL REGULATOR REDD"/>
    <property type="match status" value="1"/>
</dbReference>
<keyword evidence="3" id="KW-0238">DNA-binding</keyword>
<evidence type="ECO:0000256" key="1">
    <source>
        <dbReference type="ARBA" id="ARBA00005820"/>
    </source>
</evidence>
<keyword evidence="2" id="KW-0805">Transcription regulation</keyword>
<sequence length="263" mass="29053">MAMRGYAMHFYILGPFEIRVAGTVVPVTALKQRAVLATLLLDPNREVSVEHLNRYVWDGKPPAAAHSTLPSYIYRLRQIMRPIPGVKLTTGVLGYTLHLDESSTDLGGFRALVIEARAALDGGDAPAAVACLRAALSLWRGNALSGVPGNLLHQEGRFLESERVAAYEELFAAEMALGNTRKIIPELLKIVSLYPFHESFRAQLMLGLYRCGRQAEALQNFAFIRRKLADELGIEPGVELRELQKVILDQVPPERVTLPSRAA</sequence>
<dbReference type="SMART" id="SM01043">
    <property type="entry name" value="BTAD"/>
    <property type="match status" value="1"/>
</dbReference>
<keyword evidence="8" id="KW-1185">Reference proteome</keyword>
<protein>
    <submittedName>
        <fullName evidence="7">Uncharacterized protein</fullName>
    </submittedName>
</protein>
<evidence type="ECO:0000313" key="8">
    <source>
        <dbReference type="Proteomes" id="UP001500620"/>
    </source>
</evidence>
<proteinExistence type="inferred from homology"/>
<comment type="similarity">
    <text evidence="1">Belongs to the AfsR/DnrI/RedD regulatory family.</text>
</comment>